<comment type="caution">
    <text evidence="1">The sequence shown here is derived from an EMBL/GenBank/DDBJ whole genome shotgun (WGS) entry which is preliminary data.</text>
</comment>
<dbReference type="Proteomes" id="UP000688137">
    <property type="component" value="Unassembled WGS sequence"/>
</dbReference>
<dbReference type="EMBL" id="CAJJDM010000359">
    <property type="protein sequence ID" value="CAD8119629.1"/>
    <property type="molecule type" value="Genomic_DNA"/>
</dbReference>
<protein>
    <submittedName>
        <fullName evidence="1">Uncharacterized protein</fullName>
    </submittedName>
</protein>
<dbReference type="AlphaFoldDB" id="A0A8S1QVQ2"/>
<name>A0A8S1QVQ2_PARPR</name>
<organism evidence="1 2">
    <name type="scientific">Paramecium primaurelia</name>
    <dbReference type="NCBI Taxonomy" id="5886"/>
    <lineage>
        <taxon>Eukaryota</taxon>
        <taxon>Sar</taxon>
        <taxon>Alveolata</taxon>
        <taxon>Ciliophora</taxon>
        <taxon>Intramacronucleata</taxon>
        <taxon>Oligohymenophorea</taxon>
        <taxon>Peniculida</taxon>
        <taxon>Parameciidae</taxon>
        <taxon>Paramecium</taxon>
    </lineage>
</organism>
<keyword evidence="2" id="KW-1185">Reference proteome</keyword>
<proteinExistence type="predicted"/>
<evidence type="ECO:0000313" key="2">
    <source>
        <dbReference type="Proteomes" id="UP000688137"/>
    </source>
</evidence>
<evidence type="ECO:0000313" key="1">
    <source>
        <dbReference type="EMBL" id="CAD8119629.1"/>
    </source>
</evidence>
<sequence length="166" mass="20089">MNGTYLQYPSNCKACIDRSELELKQFNPYFILMNKNKFQTRICYEKSQAINTQEKYYYDSFTQTIVVCNKYQQCYNKIIIHQNLHCDSSTYYEQSEQSNDEYFEKKNDIQKVQRHLNFLIIKKIFLQGTFNLNIPQFKFKIYHAYFDEDLQIFSKLAIACFFLIIN</sequence>
<accession>A0A8S1QVQ2</accession>
<gene>
    <name evidence="1" type="ORF">PPRIM_AZ9-3.1.T3500003</name>
</gene>
<reference evidence="1" key="1">
    <citation type="submission" date="2021-01" db="EMBL/GenBank/DDBJ databases">
        <authorList>
            <consortium name="Genoscope - CEA"/>
            <person name="William W."/>
        </authorList>
    </citation>
    <scope>NUCLEOTIDE SEQUENCE</scope>
</reference>